<organism evidence="1 2">
    <name type="scientific">Hoeflea prorocentri</name>
    <dbReference type="NCBI Taxonomy" id="1922333"/>
    <lineage>
        <taxon>Bacteria</taxon>
        <taxon>Pseudomonadati</taxon>
        <taxon>Pseudomonadota</taxon>
        <taxon>Alphaproteobacteria</taxon>
        <taxon>Hyphomicrobiales</taxon>
        <taxon>Rhizobiaceae</taxon>
        <taxon>Hoeflea</taxon>
    </lineage>
</organism>
<sequence>MLVLGFAATLFSLFYLPVVDNSQTVPVQFSTREAEFRVFHRRWQHSISLEMLEEDSLEGCGRFLDEVLVEMRDPYSRHLATILELPDRIQFSSLPGFDGKAVRFNGSATDPFLRKEYTAKMGYRLLPKDPKREDFFGEIYCAQHADPTKDIIVVSFLEGLDLIGPGETGISSSGARAVGLAANVFAYFFVFDEHFLTDDECRVEFAYDEEGRFDYYRPDANRLEEVQRIVGDCRL</sequence>
<comment type="caution">
    <text evidence="1">The sequence shown here is derived from an EMBL/GenBank/DDBJ whole genome shotgun (WGS) entry which is preliminary data.</text>
</comment>
<proteinExistence type="predicted"/>
<name>A0A9X3ULY9_9HYPH</name>
<dbReference type="AlphaFoldDB" id="A0A9X3ULY9"/>
<accession>A0A9X3ULY9</accession>
<gene>
    <name evidence="1" type="ORF">OQ273_21050</name>
</gene>
<protein>
    <submittedName>
        <fullName evidence="1">Uncharacterized protein</fullName>
    </submittedName>
</protein>
<dbReference type="Proteomes" id="UP001151234">
    <property type="component" value="Unassembled WGS sequence"/>
</dbReference>
<reference evidence="1" key="1">
    <citation type="submission" date="2022-11" db="EMBL/GenBank/DDBJ databases">
        <title>Draft genome sequence of Hoeflea poritis E7-10 and Hoeflea prorocentri PM5-8, separated from scleractinian coral Porites lutea and marine dinoflagellate.</title>
        <authorList>
            <person name="Zhang G."/>
            <person name="Wei Q."/>
            <person name="Cai L."/>
        </authorList>
    </citation>
    <scope>NUCLEOTIDE SEQUENCE</scope>
    <source>
        <strain evidence="1">PM5-8</strain>
    </source>
</reference>
<dbReference type="EMBL" id="JAPJZI010000001">
    <property type="protein sequence ID" value="MDA5401075.1"/>
    <property type="molecule type" value="Genomic_DNA"/>
</dbReference>
<evidence type="ECO:0000313" key="2">
    <source>
        <dbReference type="Proteomes" id="UP001151234"/>
    </source>
</evidence>
<evidence type="ECO:0000313" key="1">
    <source>
        <dbReference type="EMBL" id="MDA5401075.1"/>
    </source>
</evidence>
<dbReference type="RefSeq" id="WP_267992885.1">
    <property type="nucleotide sequence ID" value="NZ_JAPJZI010000001.1"/>
</dbReference>
<keyword evidence="2" id="KW-1185">Reference proteome</keyword>